<dbReference type="InterPro" id="IPR014984">
    <property type="entry name" value="HopJ"/>
</dbReference>
<dbReference type="EMBL" id="DRMS01000187">
    <property type="protein sequence ID" value="HFC92109.1"/>
    <property type="molecule type" value="Genomic_DNA"/>
</dbReference>
<name>A0A7V2T278_LEUMU</name>
<accession>A0A7V2T278</accession>
<reference evidence="1" key="1">
    <citation type="journal article" date="2020" name="mSystems">
        <title>Genome- and Community-Level Interaction Insights into Carbon Utilization and Element Cycling Functions of Hydrothermarchaeota in Hydrothermal Sediment.</title>
        <authorList>
            <person name="Zhou Z."/>
            <person name="Liu Y."/>
            <person name="Xu W."/>
            <person name="Pan J."/>
            <person name="Luo Z.H."/>
            <person name="Li M."/>
        </authorList>
    </citation>
    <scope>NUCLEOTIDE SEQUENCE [LARGE SCALE GENOMIC DNA]</scope>
    <source>
        <strain evidence="1">HyVt-493</strain>
    </source>
</reference>
<protein>
    <submittedName>
        <fullName evidence="1">Type III effector</fullName>
    </submittedName>
</protein>
<dbReference type="AlphaFoldDB" id="A0A7V2T278"/>
<dbReference type="Pfam" id="PF08888">
    <property type="entry name" value="HopJ"/>
    <property type="match status" value="1"/>
</dbReference>
<gene>
    <name evidence="1" type="ORF">ENJ51_04780</name>
</gene>
<sequence length="119" mass="13746">MKIDTFLNMLKETPDTVEFDDMMAVIEQNYHFTETTFSNGTLVNKAGENSGSCKLFYFAQMQGLDQKQTLACFGAYYRDDVLQNPEDDNHQNIRNFMQTGWDGIKFEGDALRIKLMDFS</sequence>
<proteinExistence type="predicted"/>
<evidence type="ECO:0000313" key="1">
    <source>
        <dbReference type="EMBL" id="HFC92109.1"/>
    </source>
</evidence>
<organism evidence="1">
    <name type="scientific">Leucothrix mucor</name>
    <dbReference type="NCBI Taxonomy" id="45248"/>
    <lineage>
        <taxon>Bacteria</taxon>
        <taxon>Pseudomonadati</taxon>
        <taxon>Pseudomonadota</taxon>
        <taxon>Gammaproteobacteria</taxon>
        <taxon>Thiotrichales</taxon>
        <taxon>Thiotrichaceae</taxon>
        <taxon>Leucothrix</taxon>
    </lineage>
</organism>
<dbReference type="InterPro" id="IPR038604">
    <property type="entry name" value="HopJ_sf"/>
</dbReference>
<comment type="caution">
    <text evidence="1">The sequence shown here is derived from an EMBL/GenBank/DDBJ whole genome shotgun (WGS) entry which is preliminary data.</text>
</comment>
<dbReference type="Proteomes" id="UP000885750">
    <property type="component" value="Unassembled WGS sequence"/>
</dbReference>
<dbReference type="Gene3D" id="3.20.160.10">
    <property type="entry name" value="vpa0580 domain like"/>
    <property type="match status" value="1"/>
</dbReference>